<dbReference type="SMR" id="A0A8I6XBX0"/>
<dbReference type="InterPro" id="IPR042160">
    <property type="entry name" value="HD-Zip_IV"/>
</dbReference>
<feature type="DNA-binding region" description="Homeobox" evidence="2">
    <location>
        <begin position="75"/>
        <end position="134"/>
    </location>
</feature>
<reference evidence="6" key="1">
    <citation type="journal article" date="2012" name="Nature">
        <title>A physical, genetic and functional sequence assembly of the barley genome.</title>
        <authorList>
            <consortium name="The International Barley Genome Sequencing Consortium"/>
            <person name="Mayer K.F."/>
            <person name="Waugh R."/>
            <person name="Brown J.W."/>
            <person name="Schulman A."/>
            <person name="Langridge P."/>
            <person name="Platzer M."/>
            <person name="Fincher G.B."/>
            <person name="Muehlbauer G.J."/>
            <person name="Sato K."/>
            <person name="Close T.J."/>
            <person name="Wise R.P."/>
            <person name="Stein N."/>
        </authorList>
    </citation>
    <scope>NUCLEOTIDE SEQUENCE [LARGE SCALE GENOMIC DNA]</scope>
    <source>
        <strain evidence="6">cv. Morex</strain>
    </source>
</reference>
<dbReference type="PANTHER" id="PTHR45654:SF62">
    <property type="entry name" value="HOMEOBOX DOMAIN-CONTAINING PROTEIN"/>
    <property type="match status" value="1"/>
</dbReference>
<dbReference type="OrthoDB" id="786892at2759"/>
<dbReference type="RefSeq" id="XP_044972167.1">
    <property type="nucleotide sequence ID" value="XM_045116232.1"/>
</dbReference>
<comment type="subcellular location">
    <subcellularLocation>
        <location evidence="1 2 3">Nucleus</location>
    </subcellularLocation>
</comment>
<evidence type="ECO:0000256" key="1">
    <source>
        <dbReference type="ARBA" id="ARBA00004123"/>
    </source>
</evidence>
<gene>
    <name evidence="5" type="primary">LOC123439526</name>
</gene>
<keyword evidence="2 3" id="KW-0371">Homeobox</keyword>
<dbReference type="InterPro" id="IPR001356">
    <property type="entry name" value="HD"/>
</dbReference>
<dbReference type="CDD" id="cd00086">
    <property type="entry name" value="homeodomain"/>
    <property type="match status" value="1"/>
</dbReference>
<dbReference type="Pfam" id="PF00046">
    <property type="entry name" value="Homeodomain"/>
    <property type="match status" value="1"/>
</dbReference>
<keyword evidence="6" id="KW-1185">Reference proteome</keyword>
<dbReference type="Proteomes" id="UP000011116">
    <property type="component" value="Chromosome 3H"/>
</dbReference>
<evidence type="ECO:0000313" key="5">
    <source>
        <dbReference type="EnsemblPlants" id="HORVU.MOREX.r3.3HG0239330.1"/>
    </source>
</evidence>
<evidence type="ECO:0000259" key="4">
    <source>
        <dbReference type="PROSITE" id="PS50071"/>
    </source>
</evidence>
<feature type="domain" description="Homeobox" evidence="4">
    <location>
        <begin position="73"/>
        <end position="133"/>
    </location>
</feature>
<dbReference type="GO" id="GO:0005634">
    <property type="term" value="C:nucleus"/>
    <property type="evidence" value="ECO:0007669"/>
    <property type="project" value="UniProtKB-SubCell"/>
</dbReference>
<proteinExistence type="predicted"/>
<dbReference type="PROSITE" id="PS50071">
    <property type="entry name" value="HOMEOBOX_2"/>
    <property type="match status" value="1"/>
</dbReference>
<dbReference type="KEGG" id="hvg:123439526"/>
<dbReference type="AlphaFoldDB" id="A0A8I6XBX0"/>
<reference evidence="5" key="2">
    <citation type="submission" date="2020-10" db="EMBL/GenBank/DDBJ databases">
        <authorList>
            <person name="Scholz U."/>
            <person name="Mascher M."/>
            <person name="Fiebig A."/>
        </authorList>
    </citation>
    <scope>NUCLEOTIDE SEQUENCE [LARGE SCALE GENOMIC DNA]</scope>
    <source>
        <strain evidence="5">cv. Morex</strain>
    </source>
</reference>
<dbReference type="EnsemblPlants" id="HORVU.MOREX.r3.3HG0239330.1">
    <property type="protein sequence ID" value="HORVU.MOREX.r3.3HG0239330.1"/>
    <property type="gene ID" value="HORVU.MOREX.r3.3HG0239330"/>
</dbReference>
<evidence type="ECO:0000313" key="6">
    <source>
        <dbReference type="Proteomes" id="UP000011116"/>
    </source>
</evidence>
<dbReference type="SMART" id="SM00389">
    <property type="entry name" value="HOX"/>
    <property type="match status" value="1"/>
</dbReference>
<sequence>MDEEWPHYNNIVHNEFDLFNTSTHNHIFQHDHGDDMDGHHGATTIMRNTDDANNVAADQGNNDGQDHSVQRMDKRRANYHRLRGEQIQQLEAVFQDCPCPDEKLRKNLSERLGMSTKQVKFWFQNKCTFTKVKMQQRETQNRLAENKRLKSEHQAIKLAFQNKTCLKCSGVMVQTQGTSERHLLYTENMRLKEELLHATTYLTEGLRRNGK</sequence>
<dbReference type="Gramene" id="HORVU.MOREX.r3.3HG0239330.1">
    <property type="protein sequence ID" value="HORVU.MOREX.r3.3HG0239330.1"/>
    <property type="gene ID" value="HORVU.MOREX.r3.3HG0239330"/>
</dbReference>
<organism evidence="5 6">
    <name type="scientific">Hordeum vulgare subsp. vulgare</name>
    <name type="common">Domesticated barley</name>
    <dbReference type="NCBI Taxonomy" id="112509"/>
    <lineage>
        <taxon>Eukaryota</taxon>
        <taxon>Viridiplantae</taxon>
        <taxon>Streptophyta</taxon>
        <taxon>Embryophyta</taxon>
        <taxon>Tracheophyta</taxon>
        <taxon>Spermatophyta</taxon>
        <taxon>Magnoliopsida</taxon>
        <taxon>Liliopsida</taxon>
        <taxon>Poales</taxon>
        <taxon>Poaceae</taxon>
        <taxon>BOP clade</taxon>
        <taxon>Pooideae</taxon>
        <taxon>Triticodae</taxon>
        <taxon>Triticeae</taxon>
        <taxon>Hordeinae</taxon>
        <taxon>Hordeum</taxon>
    </lineage>
</organism>
<dbReference type="GeneID" id="123439526"/>
<accession>A0A8I6XBX0</accession>
<dbReference type="Gramene" id="HORVU.MOREX.r2.3HG0198620.1">
    <property type="protein sequence ID" value="HORVU.MOREX.r2.3HG0198620.1"/>
    <property type="gene ID" value="HORVU.MOREX.r2.3HG0198620"/>
</dbReference>
<evidence type="ECO:0000256" key="2">
    <source>
        <dbReference type="PROSITE-ProRule" id="PRU00108"/>
    </source>
</evidence>
<protein>
    <recommendedName>
        <fullName evidence="4">Homeobox domain-containing protein</fullName>
    </recommendedName>
</protein>
<dbReference type="PANTHER" id="PTHR45654">
    <property type="entry name" value="HOMEOBOX-LEUCINE ZIPPER PROTEIN MERISTEM L1"/>
    <property type="match status" value="1"/>
</dbReference>
<reference evidence="5" key="3">
    <citation type="submission" date="2022-01" db="UniProtKB">
        <authorList>
            <consortium name="EnsemblPlants"/>
        </authorList>
    </citation>
    <scope>IDENTIFICATION</scope>
    <source>
        <strain evidence="5">subsp. vulgare</strain>
    </source>
</reference>
<dbReference type="SUPFAM" id="SSF46689">
    <property type="entry name" value="Homeodomain-like"/>
    <property type="match status" value="1"/>
</dbReference>
<dbReference type="InterPro" id="IPR009057">
    <property type="entry name" value="Homeodomain-like_sf"/>
</dbReference>
<name>A0A8I6XBX0_HORVV</name>
<dbReference type="GO" id="GO:0003677">
    <property type="term" value="F:DNA binding"/>
    <property type="evidence" value="ECO:0007669"/>
    <property type="project" value="UniProtKB-UniRule"/>
</dbReference>
<evidence type="ECO:0000256" key="3">
    <source>
        <dbReference type="RuleBase" id="RU000682"/>
    </source>
</evidence>
<keyword evidence="2 3" id="KW-0238">DNA-binding</keyword>
<keyword evidence="2 3" id="KW-0539">Nucleus</keyword>
<dbReference type="Gene3D" id="1.10.10.60">
    <property type="entry name" value="Homeodomain-like"/>
    <property type="match status" value="1"/>
</dbReference>